<proteinExistence type="predicted"/>
<dbReference type="Proteomes" id="UP000776651">
    <property type="component" value="Unassembled WGS sequence"/>
</dbReference>
<protein>
    <submittedName>
        <fullName evidence="2">Uncharacterized protein</fullName>
    </submittedName>
</protein>
<evidence type="ECO:0000313" key="3">
    <source>
        <dbReference type="Proteomes" id="UP000776651"/>
    </source>
</evidence>
<organism evidence="2 3">
    <name type="scientific">Qipengyuania pacifica</name>
    <dbReference type="NCBI Taxonomy" id="2860199"/>
    <lineage>
        <taxon>Bacteria</taxon>
        <taxon>Pseudomonadati</taxon>
        <taxon>Pseudomonadota</taxon>
        <taxon>Alphaproteobacteria</taxon>
        <taxon>Sphingomonadales</taxon>
        <taxon>Erythrobacteraceae</taxon>
        <taxon>Qipengyuania</taxon>
    </lineage>
</organism>
<feature type="signal peptide" evidence="1">
    <location>
        <begin position="1"/>
        <end position="25"/>
    </location>
</feature>
<sequence length="310" mass="34528">MELTPTYKTIAALVLSAALPGVACAQDIEPSRALGGEVFASTDSDDTDILRTAIDFDLRNAGDDDRIGIRVEKAWYDPSGTGTRSRERVFGRYAGGSGNWNWSILAGTDGHTVIGSASIHDKSPFRKELFIERDVVETPRGLDENIYSTFVGAAIDLPVDDRNIVTVLGGIQDFTGENLRLHARANYVHVVKPEWGLSLQLRGRYFHDSEPREFDYYSPRWYAQVLPVVQLRRFVGGWELLGAGGIGAQRDAATDWRRSNFAQFRFQSPDTDRNWSTFGEIIYTDTPSNNGSVGTGYSYVQGRLGVMRRF</sequence>
<name>A0ABS7JDZ7_9SPHN</name>
<feature type="chain" id="PRO_5047330947" evidence="1">
    <location>
        <begin position="26"/>
        <end position="310"/>
    </location>
</feature>
<gene>
    <name evidence="2" type="ORF">K3177_06570</name>
</gene>
<comment type="caution">
    <text evidence="2">The sequence shown here is derived from an EMBL/GenBank/DDBJ whole genome shotgun (WGS) entry which is preliminary data.</text>
</comment>
<keyword evidence="3" id="KW-1185">Reference proteome</keyword>
<dbReference type="RefSeq" id="WP_221597628.1">
    <property type="nucleotide sequence ID" value="NZ_JAIGNQ010000002.1"/>
</dbReference>
<evidence type="ECO:0000256" key="1">
    <source>
        <dbReference type="SAM" id="SignalP"/>
    </source>
</evidence>
<keyword evidence="1" id="KW-0732">Signal</keyword>
<evidence type="ECO:0000313" key="2">
    <source>
        <dbReference type="EMBL" id="MBX7488171.1"/>
    </source>
</evidence>
<dbReference type="EMBL" id="JAIGNQ010000002">
    <property type="protein sequence ID" value="MBX7488171.1"/>
    <property type="molecule type" value="Genomic_DNA"/>
</dbReference>
<accession>A0ABS7JDZ7</accession>
<reference evidence="2 3" key="1">
    <citation type="submission" date="2021-08" db="EMBL/GenBank/DDBJ databases">
        <title>Comparative Genomics Analysis of the Genus Qipengyuania Reveals Extensive Genetic Diversity and Metabolic Versatility, Including the Description of Fifteen Novel Species.</title>
        <authorList>
            <person name="Liu Y."/>
        </authorList>
    </citation>
    <scope>NUCLEOTIDE SEQUENCE [LARGE SCALE GENOMIC DNA]</scope>
    <source>
        <strain evidence="2 3">GH25</strain>
    </source>
</reference>